<keyword evidence="1" id="KW-0479">Metal-binding</keyword>
<evidence type="ECO:0000313" key="5">
    <source>
        <dbReference type="EMBL" id="ERJ91719.1"/>
    </source>
</evidence>
<dbReference type="SUPFAM" id="SSF54862">
    <property type="entry name" value="4Fe-4S ferredoxins"/>
    <property type="match status" value="1"/>
</dbReference>
<dbReference type="Gene3D" id="3.40.50.360">
    <property type="match status" value="1"/>
</dbReference>
<keyword evidence="2" id="KW-0408">Iron</keyword>
<sequence length="313" mass="34554">MKNMKAAVIVFSPSGHTLGAAHMIQKSFESKEDAAGSRADIINITKDDILLYAPRSEKTKYLQNKLTEFDVLFVGAPVYAGHAESCVLRVIEALPEADAQRAKCAVPFITYGGAHSFVALEEMARALKKKNYVPVLGIKLASFHTLSRYFHTEILPNKPGDAEALLIDTAVNKVFDICSTKNAIRDNSASFAYTKAPMRFILRMLPQKKIHARFKTVSVLREKCAGCKKCVAACPVNNIAFSGGKASIKNQKNCILCGECFYNCSSGAVVFEYRTLAQKRLCDGNTVLENPVSAIYPKKYGYINDKEALNYER</sequence>
<comment type="caution">
    <text evidence="5">The sequence shown here is derived from an EMBL/GenBank/DDBJ whole genome shotgun (WGS) entry which is preliminary data.</text>
</comment>
<dbReference type="PROSITE" id="PS00198">
    <property type="entry name" value="4FE4S_FER_1"/>
    <property type="match status" value="1"/>
</dbReference>
<gene>
    <name evidence="5" type="ORF">HMPREF9193_01943</name>
</gene>
<proteinExistence type="predicted"/>
<organism evidence="5 6">
    <name type="scientific">Treponema lecithinolyticum ATCC 700332</name>
    <dbReference type="NCBI Taxonomy" id="1321815"/>
    <lineage>
        <taxon>Bacteria</taxon>
        <taxon>Pseudomonadati</taxon>
        <taxon>Spirochaetota</taxon>
        <taxon>Spirochaetia</taxon>
        <taxon>Spirochaetales</taxon>
        <taxon>Treponemataceae</taxon>
        <taxon>Treponema</taxon>
    </lineage>
</organism>
<evidence type="ECO:0000259" key="4">
    <source>
        <dbReference type="PROSITE" id="PS51379"/>
    </source>
</evidence>
<evidence type="ECO:0000256" key="3">
    <source>
        <dbReference type="ARBA" id="ARBA00023014"/>
    </source>
</evidence>
<evidence type="ECO:0000256" key="1">
    <source>
        <dbReference type="ARBA" id="ARBA00022723"/>
    </source>
</evidence>
<evidence type="ECO:0000313" key="6">
    <source>
        <dbReference type="Proteomes" id="UP000016649"/>
    </source>
</evidence>
<protein>
    <submittedName>
        <fullName evidence="5">4Fe-4S binding domain protein</fullName>
    </submittedName>
</protein>
<dbReference type="Gene3D" id="3.30.70.20">
    <property type="match status" value="1"/>
</dbReference>
<keyword evidence="3" id="KW-0411">Iron-sulfur</keyword>
<feature type="domain" description="4Fe-4S ferredoxin-type" evidence="4">
    <location>
        <begin position="215"/>
        <end position="244"/>
    </location>
</feature>
<accession>A0ABN0NWI2</accession>
<dbReference type="Pfam" id="PF13237">
    <property type="entry name" value="Fer4_10"/>
    <property type="match status" value="1"/>
</dbReference>
<dbReference type="SUPFAM" id="SSF52218">
    <property type="entry name" value="Flavoproteins"/>
    <property type="match status" value="1"/>
</dbReference>
<dbReference type="Proteomes" id="UP000016649">
    <property type="component" value="Unassembled WGS sequence"/>
</dbReference>
<keyword evidence="6" id="KW-1185">Reference proteome</keyword>
<dbReference type="InterPro" id="IPR029039">
    <property type="entry name" value="Flavoprotein-like_sf"/>
</dbReference>
<dbReference type="RefSeq" id="WP_021686116.1">
    <property type="nucleotide sequence ID" value="NZ_KI260554.1"/>
</dbReference>
<dbReference type="PROSITE" id="PS51379">
    <property type="entry name" value="4FE4S_FER_2"/>
    <property type="match status" value="2"/>
</dbReference>
<name>A0ABN0NWI2_TRELE</name>
<feature type="domain" description="4Fe-4S ferredoxin-type" evidence="4">
    <location>
        <begin position="245"/>
        <end position="274"/>
    </location>
</feature>
<dbReference type="EMBL" id="AWVH01000043">
    <property type="protein sequence ID" value="ERJ91719.1"/>
    <property type="molecule type" value="Genomic_DNA"/>
</dbReference>
<reference evidence="5 6" key="1">
    <citation type="submission" date="2013-08" db="EMBL/GenBank/DDBJ databases">
        <authorList>
            <person name="Weinstock G."/>
            <person name="Sodergren E."/>
            <person name="Wylie T."/>
            <person name="Fulton L."/>
            <person name="Fulton R."/>
            <person name="Fronick C."/>
            <person name="O'Laughlin M."/>
            <person name="Godfrey J."/>
            <person name="Miner T."/>
            <person name="Herter B."/>
            <person name="Appelbaum E."/>
            <person name="Cordes M."/>
            <person name="Lek S."/>
            <person name="Wollam A."/>
            <person name="Pepin K.H."/>
            <person name="Palsikar V.B."/>
            <person name="Mitreva M."/>
            <person name="Wilson R.K."/>
        </authorList>
    </citation>
    <scope>NUCLEOTIDE SEQUENCE [LARGE SCALE GENOMIC DNA]</scope>
    <source>
        <strain evidence="5 6">ATCC 700332</strain>
    </source>
</reference>
<dbReference type="InterPro" id="IPR017896">
    <property type="entry name" value="4Fe4S_Fe-S-bd"/>
</dbReference>
<evidence type="ECO:0000256" key="2">
    <source>
        <dbReference type="ARBA" id="ARBA00023004"/>
    </source>
</evidence>
<dbReference type="InterPro" id="IPR017900">
    <property type="entry name" value="4Fe4S_Fe_S_CS"/>
</dbReference>